<dbReference type="GO" id="GO:0004834">
    <property type="term" value="F:tryptophan synthase activity"/>
    <property type="evidence" value="ECO:0007669"/>
    <property type="project" value="UniProtKB-EC"/>
</dbReference>
<evidence type="ECO:0000313" key="17">
    <source>
        <dbReference type="Proteomes" id="UP000244248"/>
    </source>
</evidence>
<evidence type="ECO:0000256" key="6">
    <source>
        <dbReference type="ARBA" id="ARBA00012043"/>
    </source>
</evidence>
<proteinExistence type="inferred from homology"/>
<evidence type="ECO:0000256" key="7">
    <source>
        <dbReference type="ARBA" id="ARBA00022605"/>
    </source>
</evidence>
<dbReference type="AlphaFoldDB" id="A0A2T5MDC5"/>
<dbReference type="GO" id="GO:0005737">
    <property type="term" value="C:cytoplasm"/>
    <property type="evidence" value="ECO:0007669"/>
    <property type="project" value="TreeGrafter"/>
</dbReference>
<dbReference type="PANTHER" id="PTHR48077">
    <property type="entry name" value="TRYPTOPHAN SYNTHASE-RELATED"/>
    <property type="match status" value="1"/>
</dbReference>
<comment type="cofactor">
    <cofactor evidence="1">
        <name>pyridoxal 5'-phosphate</name>
        <dbReference type="ChEBI" id="CHEBI:597326"/>
    </cofactor>
</comment>
<keyword evidence="17" id="KW-1185">Reference proteome</keyword>
<feature type="domain" description="FimV N-terminal" evidence="15">
    <location>
        <begin position="26"/>
        <end position="133"/>
    </location>
</feature>
<dbReference type="Pfam" id="PF00291">
    <property type="entry name" value="PALP"/>
    <property type="match status" value="1"/>
</dbReference>
<dbReference type="Gene3D" id="3.40.50.1100">
    <property type="match status" value="2"/>
</dbReference>
<comment type="pathway">
    <text evidence="3">Amino-acid biosynthesis; L-tryptophan biosynthesis; L-tryptophan from chorismate: step 5/5.</text>
</comment>
<comment type="function">
    <text evidence="2">The beta subunit is responsible for the synthesis of L-tryptophan from indole and L-serine.</text>
</comment>
<evidence type="ECO:0000256" key="5">
    <source>
        <dbReference type="ARBA" id="ARBA00011270"/>
    </source>
</evidence>
<evidence type="ECO:0000259" key="14">
    <source>
        <dbReference type="Pfam" id="PF00291"/>
    </source>
</evidence>
<evidence type="ECO:0000256" key="2">
    <source>
        <dbReference type="ARBA" id="ARBA00002786"/>
    </source>
</evidence>
<evidence type="ECO:0000256" key="9">
    <source>
        <dbReference type="ARBA" id="ARBA00022898"/>
    </source>
</evidence>
<evidence type="ECO:0000313" key="16">
    <source>
        <dbReference type="EMBL" id="PTU30575.1"/>
    </source>
</evidence>
<evidence type="ECO:0000256" key="4">
    <source>
        <dbReference type="ARBA" id="ARBA00009982"/>
    </source>
</evidence>
<keyword evidence="11" id="KW-0456">Lyase</keyword>
<sequence>MRALLMVMFAVSAAILTLGSPSATALGLGDIEQRSNLGSPLHVLIPITGAGEESLSAAVARIAPENIYARNSIERPMLLGRTRVEVVKRDGNSFIEITSRESVREPILDLIIELISIDGSKLQRSYSLLLDPPDSRAPVQTTASTKLQTVQQQSPAVQMKPLAVAEAPQPVLQTPTPAKAPVKQQRRIAPVAQPQKLAPPVLDTSEPITLEHPRLKLSERLEHPPFIRASEPANIKRDTTPQLLTTYGVNAETTTTLAVAEDVAPAAGVESNPEQTAAIDKKPATSGISNIWIAFVALLVAVAGFKFWQKRSTSTRPSSPAAASVRVEQDEVIPATPSQNINSAPAPIPNEIPEHWQDPIPLVEAAPSYSPPPREIVEVAKAPLEQHPEHALSFYHDVAQLLKASLTQEPKRRDLRYKLLEIFYAANLKEEFREQTRFYLEQLEGRSDENWAEIVRMGRQLLPDSNLFSDTPQVLTRTTVQVLPVMQTPKKPEFERFYESVNQSELSARQAELEQDWERITQSASFEQMFRELMQQNMPRPTPLQKIERVASDENGAQIFRKFEDQRGATDIPLINACGQVLLGQCLGKNRIITATQDGIHGVAVATVARLLRMKCTIYMPQATQEQNAARLRRMRELGADIITLYPSMDASHEDIRSRALEDWFLDSKGSFYVNSIDAGPYPYPSIVQYFQGIVGRETQEQMHELGILPDAIIAGTGDGFSAIGLLGPYLNDKQVSLYCVETTVPSSQQKIRHRFGREHSWMRTSGRVSYLTTSIADATQTIADAEKQYGWSLDLPAAEVLAQAKVLARKMRPDQKLLVMLPKPEDSQIVPTAWHVTTKGPIDLALKQ</sequence>
<dbReference type="InterPro" id="IPR001926">
    <property type="entry name" value="TrpB-like_PALP"/>
</dbReference>
<evidence type="ECO:0000256" key="12">
    <source>
        <dbReference type="ARBA" id="ARBA00049047"/>
    </source>
</evidence>
<dbReference type="InterPro" id="IPR057840">
    <property type="entry name" value="FimV_N"/>
</dbReference>
<accession>A0A2T5MDC5</accession>
<dbReference type="InterPro" id="IPR036052">
    <property type="entry name" value="TrpB-like_PALP_sf"/>
</dbReference>
<dbReference type="PANTHER" id="PTHR48077:SF3">
    <property type="entry name" value="TRYPTOPHAN SYNTHASE"/>
    <property type="match status" value="1"/>
</dbReference>
<evidence type="ECO:0000256" key="13">
    <source>
        <dbReference type="SAM" id="SignalP"/>
    </source>
</evidence>
<evidence type="ECO:0000256" key="10">
    <source>
        <dbReference type="ARBA" id="ARBA00023141"/>
    </source>
</evidence>
<protein>
    <recommendedName>
        <fullName evidence="6">tryptophan synthase</fullName>
        <ecNumber evidence="6">4.2.1.20</ecNumber>
    </recommendedName>
</protein>
<keyword evidence="7" id="KW-0028">Amino-acid biosynthesis</keyword>
<dbReference type="EC" id="4.2.1.20" evidence="6"/>
<name>A0A2T5MDC5_9GAMM</name>
<keyword evidence="13" id="KW-0732">Signal</keyword>
<comment type="subunit">
    <text evidence="5">Tetramer of two alpha and two beta chains.</text>
</comment>
<keyword evidence="9" id="KW-0663">Pyridoxal phosphate</keyword>
<feature type="signal peptide" evidence="13">
    <location>
        <begin position="1"/>
        <end position="25"/>
    </location>
</feature>
<dbReference type="InterPro" id="IPR023026">
    <property type="entry name" value="Trp_synth_beta/beta-like"/>
</dbReference>
<evidence type="ECO:0000256" key="3">
    <source>
        <dbReference type="ARBA" id="ARBA00004733"/>
    </source>
</evidence>
<dbReference type="EMBL" id="QANS01000005">
    <property type="protein sequence ID" value="PTU30575.1"/>
    <property type="molecule type" value="Genomic_DNA"/>
</dbReference>
<dbReference type="Proteomes" id="UP000244248">
    <property type="component" value="Unassembled WGS sequence"/>
</dbReference>
<organism evidence="16 17">
    <name type="scientific">Stenotrophobium rhamnosiphilum</name>
    <dbReference type="NCBI Taxonomy" id="2029166"/>
    <lineage>
        <taxon>Bacteria</taxon>
        <taxon>Pseudomonadati</taxon>
        <taxon>Pseudomonadota</taxon>
        <taxon>Gammaproteobacteria</taxon>
        <taxon>Nevskiales</taxon>
        <taxon>Nevskiaceae</taxon>
        <taxon>Stenotrophobium</taxon>
    </lineage>
</organism>
<feature type="chain" id="PRO_5015698256" description="tryptophan synthase" evidence="13">
    <location>
        <begin position="26"/>
        <end position="849"/>
    </location>
</feature>
<evidence type="ECO:0000259" key="15">
    <source>
        <dbReference type="Pfam" id="PF25800"/>
    </source>
</evidence>
<reference evidence="16 17" key="1">
    <citation type="submission" date="2018-04" db="EMBL/GenBank/DDBJ databases">
        <title>Novel species isolated from glacier.</title>
        <authorList>
            <person name="Liu Q."/>
            <person name="Xin Y.-H."/>
        </authorList>
    </citation>
    <scope>NUCLEOTIDE SEQUENCE [LARGE SCALE GENOMIC DNA]</scope>
    <source>
        <strain evidence="16 17">GT1R17</strain>
    </source>
</reference>
<evidence type="ECO:0000256" key="8">
    <source>
        <dbReference type="ARBA" id="ARBA00022822"/>
    </source>
</evidence>
<keyword evidence="10" id="KW-0057">Aromatic amino acid biosynthesis</keyword>
<dbReference type="Pfam" id="PF25800">
    <property type="entry name" value="FimV_N"/>
    <property type="match status" value="1"/>
</dbReference>
<evidence type="ECO:0000256" key="1">
    <source>
        <dbReference type="ARBA" id="ARBA00001933"/>
    </source>
</evidence>
<comment type="similarity">
    <text evidence="4">Belongs to the TrpB family.</text>
</comment>
<comment type="catalytic activity">
    <reaction evidence="12">
        <text>(1S,2R)-1-C-(indol-3-yl)glycerol 3-phosphate + L-serine = D-glyceraldehyde 3-phosphate + L-tryptophan + H2O</text>
        <dbReference type="Rhea" id="RHEA:10532"/>
        <dbReference type="ChEBI" id="CHEBI:15377"/>
        <dbReference type="ChEBI" id="CHEBI:33384"/>
        <dbReference type="ChEBI" id="CHEBI:57912"/>
        <dbReference type="ChEBI" id="CHEBI:58866"/>
        <dbReference type="ChEBI" id="CHEBI:59776"/>
        <dbReference type="EC" id="4.2.1.20"/>
    </reaction>
</comment>
<comment type="caution">
    <text evidence="16">The sequence shown here is derived from an EMBL/GenBank/DDBJ whole genome shotgun (WGS) entry which is preliminary data.</text>
</comment>
<dbReference type="SUPFAM" id="SSF53686">
    <property type="entry name" value="Tryptophan synthase beta subunit-like PLP-dependent enzymes"/>
    <property type="match status" value="1"/>
</dbReference>
<keyword evidence="8" id="KW-0822">Tryptophan biosynthesis</keyword>
<feature type="domain" description="Tryptophan synthase beta chain-like PALP" evidence="14">
    <location>
        <begin position="540"/>
        <end position="812"/>
    </location>
</feature>
<evidence type="ECO:0000256" key="11">
    <source>
        <dbReference type="ARBA" id="ARBA00023239"/>
    </source>
</evidence>
<gene>
    <name evidence="16" type="ORF">CJD38_13795</name>
</gene>